<reference evidence="6" key="1">
    <citation type="submission" date="2007-04" db="EMBL/GenBank/DDBJ databases">
        <title>Annotation of Pediculus humanus corporis strain USDA.</title>
        <authorList>
            <person name="Kirkness E."/>
            <person name="Hannick L."/>
            <person name="Hass B."/>
            <person name="Bruggner R."/>
            <person name="Lawson D."/>
            <person name="Bidwell S."/>
            <person name="Joardar V."/>
            <person name="Caler E."/>
            <person name="Walenz B."/>
            <person name="Inman J."/>
            <person name="Schobel S."/>
            <person name="Galinsky K."/>
            <person name="Amedeo P."/>
            <person name="Strausberg R."/>
        </authorList>
    </citation>
    <scope>NUCLEOTIDE SEQUENCE</scope>
    <source>
        <strain evidence="6">USDA</strain>
    </source>
</reference>
<feature type="region of interest" description="Disordered" evidence="3">
    <location>
        <begin position="357"/>
        <end position="388"/>
    </location>
</feature>
<dbReference type="VEuPathDB" id="VectorBase:PHUM440260"/>
<dbReference type="FunCoup" id="E0VTY5">
    <property type="interactions" value="24"/>
</dbReference>
<dbReference type="SUPFAM" id="SSF49265">
    <property type="entry name" value="Fibronectin type III"/>
    <property type="match status" value="1"/>
</dbReference>
<dbReference type="HOGENOM" id="CLU_027228_0_0_1"/>
<dbReference type="FunFam" id="2.60.40.10:FF:001233">
    <property type="entry name" value="Uncharacterized protein, isoform B"/>
    <property type="match status" value="1"/>
</dbReference>
<protein>
    <submittedName>
        <fullName evidence="6">Limbic system-associated membrane protein, putative</fullName>
    </submittedName>
</protein>
<feature type="domain" description="Ig-like" evidence="4">
    <location>
        <begin position="131"/>
        <end position="215"/>
    </location>
</feature>
<dbReference type="PANTHER" id="PTHR45080:SF33">
    <property type="entry name" value="IG-LIKE DOMAIN-CONTAINING PROTEIN"/>
    <property type="match status" value="1"/>
</dbReference>
<dbReference type="STRING" id="121224.E0VTY5"/>
<dbReference type="SMART" id="SM00060">
    <property type="entry name" value="FN3"/>
    <property type="match status" value="1"/>
</dbReference>
<sequence length="500" mass="56655">MWREKDSFLDAHCGGGGVLSDNKIPLRQINEVNEPSFAIAGRTFKIVIKDTVVLPCEVSNLGNYLVVWKRGIAVLSAGNVKVTPDPRIKLVEGYNLEIQDVQTQDAGDYVCQLGTLQPREITHTLEILVPPRIHHVSSQGVMEVKRGASVTLECRASGNPVPVITWTRKNNLLPSGEKSVEGYSITIEQATRHQAGVYQCKASNGVGKPVEQSIVLHVLYPPEIEVERSWVHSGEGFEAQLVCIVHSEPPADVLWYRDTLRLDTTERRSMEVRGSRHTLIIRKVQASDFGNYSCVADNPLGKMRQYLQLSGKPNQVVFRSEPMGRYKDSYNITWAVNSYTPIEEFKLYFRKLFDQNQPNSPQQHHAKRPTRRYPSTFQENETSNQLGRGDWSDVILPAIPSELFTQQMSYVIRGLEPGSQYEARVRARNRFGWNELSEQFHFSTRGSEFSERSEDLNSPNFNELDIRDLSMTASYNSGRKKTLINIFVLLSSILLSILTR</sequence>
<dbReference type="EMBL" id="AAZO01005374">
    <property type="status" value="NOT_ANNOTATED_CDS"/>
    <property type="molecule type" value="Genomic_DNA"/>
</dbReference>
<dbReference type="SMART" id="SM00408">
    <property type="entry name" value="IGc2"/>
    <property type="match status" value="3"/>
</dbReference>
<dbReference type="KEGG" id="phu:Phum_PHUM440260"/>
<evidence type="ECO:0000313" key="7">
    <source>
        <dbReference type="EnsemblMetazoa" id="PHUM440260-PA"/>
    </source>
</evidence>
<dbReference type="InterPro" id="IPR013106">
    <property type="entry name" value="Ig_V-set"/>
</dbReference>
<dbReference type="InterPro" id="IPR036116">
    <property type="entry name" value="FN3_sf"/>
</dbReference>
<dbReference type="CDD" id="cd00096">
    <property type="entry name" value="Ig"/>
    <property type="match status" value="2"/>
</dbReference>
<dbReference type="RefSeq" id="XP_002429579.1">
    <property type="nucleotide sequence ID" value="XM_002429534.1"/>
</dbReference>
<dbReference type="Pfam" id="PF00041">
    <property type="entry name" value="fn3"/>
    <property type="match status" value="1"/>
</dbReference>
<dbReference type="GO" id="GO:0008046">
    <property type="term" value="F:axon guidance receptor activity"/>
    <property type="evidence" value="ECO:0007669"/>
    <property type="project" value="TreeGrafter"/>
</dbReference>
<dbReference type="CTD" id="8230871"/>
<dbReference type="InParanoid" id="E0VTY5"/>
<evidence type="ECO:0000259" key="4">
    <source>
        <dbReference type="PROSITE" id="PS50835"/>
    </source>
</evidence>
<dbReference type="Gene3D" id="2.60.40.10">
    <property type="entry name" value="Immunoglobulins"/>
    <property type="match status" value="4"/>
</dbReference>
<dbReference type="EMBL" id="AAZO01005372">
    <property type="status" value="NOT_ANNOTATED_CDS"/>
    <property type="molecule type" value="Genomic_DNA"/>
</dbReference>
<dbReference type="GO" id="GO:0007156">
    <property type="term" value="P:homophilic cell adhesion via plasma membrane adhesion molecules"/>
    <property type="evidence" value="ECO:0007669"/>
    <property type="project" value="TreeGrafter"/>
</dbReference>
<dbReference type="Pfam" id="PF07679">
    <property type="entry name" value="I-set"/>
    <property type="match status" value="1"/>
</dbReference>
<dbReference type="FunFam" id="2.60.40.10:FF:000877">
    <property type="entry name" value="CLUMA_CG002357, isoform A"/>
    <property type="match status" value="1"/>
</dbReference>
<dbReference type="GO" id="GO:0030424">
    <property type="term" value="C:axon"/>
    <property type="evidence" value="ECO:0007669"/>
    <property type="project" value="TreeGrafter"/>
</dbReference>
<feature type="domain" description="Fibronectin type-III" evidence="5">
    <location>
        <begin position="341"/>
        <end position="447"/>
    </location>
</feature>
<keyword evidence="2" id="KW-0393">Immunoglobulin domain</keyword>
<dbReference type="OrthoDB" id="6159398at2759"/>
<evidence type="ECO:0000259" key="5">
    <source>
        <dbReference type="PROSITE" id="PS50853"/>
    </source>
</evidence>
<dbReference type="PANTHER" id="PTHR45080">
    <property type="entry name" value="CONTACTIN 5"/>
    <property type="match status" value="1"/>
</dbReference>
<dbReference type="GeneID" id="8230871"/>
<dbReference type="InterPro" id="IPR036179">
    <property type="entry name" value="Ig-like_dom_sf"/>
</dbReference>
<evidence type="ECO:0000256" key="3">
    <source>
        <dbReference type="SAM" id="MobiDB-lite"/>
    </source>
</evidence>
<dbReference type="eggNOG" id="KOG3510">
    <property type="taxonomic scope" value="Eukaryota"/>
</dbReference>
<evidence type="ECO:0000256" key="1">
    <source>
        <dbReference type="ARBA" id="ARBA00022737"/>
    </source>
</evidence>
<dbReference type="OMA" id="TENTHHV"/>
<dbReference type="InterPro" id="IPR013098">
    <property type="entry name" value="Ig_I-set"/>
</dbReference>
<organism>
    <name type="scientific">Pediculus humanus subsp. corporis</name>
    <name type="common">Body louse</name>
    <dbReference type="NCBI Taxonomy" id="121224"/>
    <lineage>
        <taxon>Eukaryota</taxon>
        <taxon>Metazoa</taxon>
        <taxon>Ecdysozoa</taxon>
        <taxon>Arthropoda</taxon>
        <taxon>Hexapoda</taxon>
        <taxon>Insecta</taxon>
        <taxon>Pterygota</taxon>
        <taxon>Neoptera</taxon>
        <taxon>Paraneoptera</taxon>
        <taxon>Psocodea</taxon>
        <taxon>Troctomorpha</taxon>
        <taxon>Phthiraptera</taxon>
        <taxon>Anoplura</taxon>
        <taxon>Pediculidae</taxon>
        <taxon>Pediculus</taxon>
    </lineage>
</organism>
<dbReference type="GO" id="GO:0043025">
    <property type="term" value="C:neuronal cell body"/>
    <property type="evidence" value="ECO:0007669"/>
    <property type="project" value="TreeGrafter"/>
</dbReference>
<dbReference type="GO" id="GO:0050808">
    <property type="term" value="P:synapse organization"/>
    <property type="evidence" value="ECO:0007669"/>
    <property type="project" value="TreeGrafter"/>
</dbReference>
<dbReference type="CDD" id="cd00063">
    <property type="entry name" value="FN3"/>
    <property type="match status" value="1"/>
</dbReference>
<keyword evidence="8" id="KW-1185">Reference proteome</keyword>
<dbReference type="EnsemblMetazoa" id="PHUM440260-RA">
    <property type="protein sequence ID" value="PHUM440260-PA"/>
    <property type="gene ID" value="PHUM440260"/>
</dbReference>
<proteinExistence type="predicted"/>
<accession>E0VTY5</accession>
<gene>
    <name evidence="7" type="primary">8230871</name>
    <name evidence="6" type="ORF">Phum_PHUM440260</name>
</gene>
<feature type="domain" description="Ig-like" evidence="4">
    <location>
        <begin position="35"/>
        <end position="122"/>
    </location>
</feature>
<dbReference type="EMBL" id="AAZO01005371">
    <property type="status" value="NOT_ANNOTATED_CDS"/>
    <property type="molecule type" value="Genomic_DNA"/>
</dbReference>
<evidence type="ECO:0000313" key="6">
    <source>
        <dbReference type="EMBL" id="EEB16841.1"/>
    </source>
</evidence>
<dbReference type="InterPro" id="IPR003961">
    <property type="entry name" value="FN3_dom"/>
</dbReference>
<dbReference type="Pfam" id="PF13927">
    <property type="entry name" value="Ig_3"/>
    <property type="match status" value="2"/>
</dbReference>
<feature type="compositionally biased region" description="Polar residues" evidence="3">
    <location>
        <begin position="373"/>
        <end position="386"/>
    </location>
</feature>
<evidence type="ECO:0000313" key="8">
    <source>
        <dbReference type="Proteomes" id="UP000009046"/>
    </source>
</evidence>
<dbReference type="InterPro" id="IPR003599">
    <property type="entry name" value="Ig_sub"/>
</dbReference>
<dbReference type="SUPFAM" id="SSF48726">
    <property type="entry name" value="Immunoglobulin"/>
    <property type="match status" value="3"/>
</dbReference>
<evidence type="ECO:0000256" key="2">
    <source>
        <dbReference type="ARBA" id="ARBA00023319"/>
    </source>
</evidence>
<reference evidence="6" key="2">
    <citation type="submission" date="2007-04" db="EMBL/GenBank/DDBJ databases">
        <title>The genome of the human body louse.</title>
        <authorList>
            <consortium name="The Human Body Louse Genome Consortium"/>
            <person name="Kirkness E."/>
            <person name="Walenz B."/>
            <person name="Hass B."/>
            <person name="Bruggner R."/>
            <person name="Strausberg R."/>
        </authorList>
    </citation>
    <scope>NUCLEOTIDE SEQUENCE</scope>
    <source>
        <strain evidence="6">USDA</strain>
    </source>
</reference>
<feature type="domain" description="Ig-like" evidence="4">
    <location>
        <begin position="222"/>
        <end position="310"/>
    </location>
</feature>
<dbReference type="InterPro" id="IPR007110">
    <property type="entry name" value="Ig-like_dom"/>
</dbReference>
<dbReference type="InterPro" id="IPR003598">
    <property type="entry name" value="Ig_sub2"/>
</dbReference>
<dbReference type="SMART" id="SM00406">
    <property type="entry name" value="IGv"/>
    <property type="match status" value="2"/>
</dbReference>
<reference evidence="7" key="3">
    <citation type="submission" date="2020-05" db="UniProtKB">
        <authorList>
            <consortium name="EnsemblMetazoa"/>
        </authorList>
    </citation>
    <scope>IDENTIFICATION</scope>
    <source>
        <strain evidence="7">USDA</strain>
    </source>
</reference>
<dbReference type="SMART" id="SM00409">
    <property type="entry name" value="IG"/>
    <property type="match status" value="3"/>
</dbReference>
<dbReference type="InterPro" id="IPR050958">
    <property type="entry name" value="Cell_Adh-Cytoskel_Orgn"/>
</dbReference>
<dbReference type="InterPro" id="IPR013783">
    <property type="entry name" value="Ig-like_fold"/>
</dbReference>
<dbReference type="PROSITE" id="PS50835">
    <property type="entry name" value="IG_LIKE"/>
    <property type="match status" value="3"/>
</dbReference>
<name>E0VTY5_PEDHC</name>
<dbReference type="GO" id="GO:0005886">
    <property type="term" value="C:plasma membrane"/>
    <property type="evidence" value="ECO:0007669"/>
    <property type="project" value="TreeGrafter"/>
</dbReference>
<dbReference type="PROSITE" id="PS50853">
    <property type="entry name" value="FN3"/>
    <property type="match status" value="1"/>
</dbReference>
<dbReference type="EMBL" id="DS235775">
    <property type="protein sequence ID" value="EEB16841.1"/>
    <property type="molecule type" value="Genomic_DNA"/>
</dbReference>
<dbReference type="EMBL" id="AAZO01005373">
    <property type="status" value="NOT_ANNOTATED_CDS"/>
    <property type="molecule type" value="Genomic_DNA"/>
</dbReference>
<dbReference type="Proteomes" id="UP000009046">
    <property type="component" value="Unassembled WGS sequence"/>
</dbReference>
<dbReference type="AlphaFoldDB" id="E0VTY5"/>
<dbReference type="FunFam" id="2.60.40.10:FF:001268">
    <property type="entry name" value="Blast:Protein CEPU-1"/>
    <property type="match status" value="1"/>
</dbReference>
<keyword evidence="1" id="KW-0677">Repeat</keyword>